<gene>
    <name evidence="2" type="ORF">BN9_127840</name>
</gene>
<protein>
    <submittedName>
        <fullName evidence="2">Uncharacterized protein</fullName>
    </submittedName>
</protein>
<name>A0A024FW59_9STRA</name>
<keyword evidence="1" id="KW-1133">Transmembrane helix</keyword>
<keyword evidence="1" id="KW-0812">Transmembrane</keyword>
<organism evidence="2 3">
    <name type="scientific">Albugo candida</name>
    <dbReference type="NCBI Taxonomy" id="65357"/>
    <lineage>
        <taxon>Eukaryota</taxon>
        <taxon>Sar</taxon>
        <taxon>Stramenopiles</taxon>
        <taxon>Oomycota</taxon>
        <taxon>Peronosporomycetes</taxon>
        <taxon>Albuginales</taxon>
        <taxon>Albuginaceae</taxon>
        <taxon>Albugo</taxon>
    </lineage>
</organism>
<dbReference type="AlphaFoldDB" id="A0A024FW59"/>
<sequence length="226" mass="25275">MHARLDLHLDVITLLSRQHLLHSEFGSDLFFAGTYFNIGLHLPNLGSAFSQNFVHTSSTSSIIIIILWPSLLPLYVSITDNWQQKQFSWIQLLGSDLSITIYCARACIAASISVSTSLQIIQKNSLPVEIYIGIISLLIGLCGYATIIRRDMISSLVAVWVLVALLVAIVTWKIIQTDEIMEVRKCASLYSLCQIARSTLSRKCNRAVRSIFIRTLVESNPKMSCD</sequence>
<keyword evidence="3" id="KW-1185">Reference proteome</keyword>
<feature type="transmembrane region" description="Helical" evidence="1">
    <location>
        <begin position="128"/>
        <end position="147"/>
    </location>
</feature>
<dbReference type="InParanoid" id="A0A024FW59"/>
<keyword evidence="1" id="KW-0472">Membrane</keyword>
<feature type="transmembrane region" description="Helical" evidence="1">
    <location>
        <begin position="153"/>
        <end position="175"/>
    </location>
</feature>
<evidence type="ECO:0000313" key="3">
    <source>
        <dbReference type="Proteomes" id="UP000053237"/>
    </source>
</evidence>
<evidence type="ECO:0000256" key="1">
    <source>
        <dbReference type="SAM" id="Phobius"/>
    </source>
</evidence>
<evidence type="ECO:0000313" key="2">
    <source>
        <dbReference type="EMBL" id="CCI11355.1"/>
    </source>
</evidence>
<dbReference type="EMBL" id="CAIX01000961">
    <property type="protein sequence ID" value="CCI11355.1"/>
    <property type="molecule type" value="Genomic_DNA"/>
</dbReference>
<reference evidence="2 3" key="1">
    <citation type="submission" date="2012-05" db="EMBL/GenBank/DDBJ databases">
        <title>Recombination and specialization in a pathogen metapopulation.</title>
        <authorList>
            <person name="Gardiner A."/>
            <person name="Kemen E."/>
            <person name="Schultz-Larsen T."/>
            <person name="MacLean D."/>
            <person name="Van Oosterhout C."/>
            <person name="Jones J.D.G."/>
        </authorList>
    </citation>
    <scope>NUCLEOTIDE SEQUENCE [LARGE SCALE GENOMIC DNA]</scope>
    <source>
        <strain evidence="2 3">Ac Nc2</strain>
    </source>
</reference>
<feature type="transmembrane region" description="Helical" evidence="1">
    <location>
        <begin position="29"/>
        <end position="49"/>
    </location>
</feature>
<comment type="caution">
    <text evidence="2">The sequence shown here is derived from an EMBL/GenBank/DDBJ whole genome shotgun (WGS) entry which is preliminary data.</text>
</comment>
<proteinExistence type="predicted"/>
<dbReference type="Proteomes" id="UP000053237">
    <property type="component" value="Unassembled WGS sequence"/>
</dbReference>
<feature type="transmembrane region" description="Helical" evidence="1">
    <location>
        <begin position="61"/>
        <end position="79"/>
    </location>
</feature>
<accession>A0A024FW59</accession>